<gene>
    <name evidence="2" type="ORF">PCOR1465_LOCUS1166</name>
</gene>
<dbReference type="EMBL" id="HBFZ01001741">
    <property type="protein sequence ID" value="CAD8988377.1"/>
    <property type="molecule type" value="Transcribed_RNA"/>
</dbReference>
<evidence type="ECO:0000313" key="2">
    <source>
        <dbReference type="EMBL" id="CAD8988377.1"/>
    </source>
</evidence>
<sequence length="286" mass="29000">MRGAPHVVASPSAASTTPPRDHDLLSAEESLNPVMPSAPMVSVEAMGIVGLSRMDMGMGMRLPGDPADSAAYQIPGPLLDLACGPPGPEMANPHHVGGVVRVDHLSGTPLHEAAERDPEAGTPTPTTAATTAASSLTCLEAPQVMMTTVKGKASLGGQASSGSRRGRYKCSKCGMPKKGHVCPFGPNVKDNKCRTGTIQHNSNSNNNNSSSSNIINSSISSSGSGGKPSSGGKHHPPGGGPHGGGGLVGAHNGNNGVAPVTPLQPPPRPSLRFTLAHGRSINFSFN</sequence>
<dbReference type="AlphaFoldDB" id="A0A7S1HR29"/>
<proteinExistence type="predicted"/>
<feature type="region of interest" description="Disordered" evidence="1">
    <location>
        <begin position="1"/>
        <end position="23"/>
    </location>
</feature>
<accession>A0A7S1HR29</accession>
<feature type="compositionally biased region" description="Low complexity" evidence="1">
    <location>
        <begin position="249"/>
        <end position="259"/>
    </location>
</feature>
<feature type="region of interest" description="Disordered" evidence="1">
    <location>
        <begin position="193"/>
        <end position="273"/>
    </location>
</feature>
<reference evidence="2" key="1">
    <citation type="submission" date="2021-01" db="EMBL/GenBank/DDBJ databases">
        <authorList>
            <person name="Corre E."/>
            <person name="Pelletier E."/>
            <person name="Niang G."/>
            <person name="Scheremetjew M."/>
            <person name="Finn R."/>
            <person name="Kale V."/>
            <person name="Holt S."/>
            <person name="Cochrane G."/>
            <person name="Meng A."/>
            <person name="Brown T."/>
            <person name="Cohen L."/>
        </authorList>
    </citation>
    <scope>NUCLEOTIDE SEQUENCE</scope>
    <source>
        <strain evidence="2">RCC1383</strain>
    </source>
</reference>
<protein>
    <submittedName>
        <fullName evidence="2">Uncharacterized protein</fullName>
    </submittedName>
</protein>
<feature type="compositionally biased region" description="Low complexity" evidence="1">
    <location>
        <begin position="9"/>
        <end position="18"/>
    </location>
</feature>
<feature type="compositionally biased region" description="Low complexity" evidence="1">
    <location>
        <begin position="200"/>
        <end position="222"/>
    </location>
</feature>
<name>A0A7S1HR29_9EUKA</name>
<organism evidence="2">
    <name type="scientific">Phaeocystis cordata</name>
    <dbReference type="NCBI Taxonomy" id="118079"/>
    <lineage>
        <taxon>Eukaryota</taxon>
        <taxon>Haptista</taxon>
        <taxon>Haptophyta</taxon>
        <taxon>Prymnesiophyceae</taxon>
        <taxon>Phaeocystales</taxon>
        <taxon>Phaeocystaceae</taxon>
        <taxon>Phaeocystis</taxon>
    </lineage>
</organism>
<evidence type="ECO:0000256" key="1">
    <source>
        <dbReference type="SAM" id="MobiDB-lite"/>
    </source>
</evidence>